<dbReference type="InterPro" id="IPR005675">
    <property type="entry name" value="Citramal_synthase"/>
</dbReference>
<evidence type="ECO:0000256" key="5">
    <source>
        <dbReference type="ARBA" id="ARBA00022679"/>
    </source>
</evidence>
<keyword evidence="3" id="KW-0028">Amino-acid biosynthesis</keyword>
<evidence type="ECO:0000256" key="1">
    <source>
        <dbReference type="ARBA" id="ARBA00004743"/>
    </source>
</evidence>
<dbReference type="SUPFAM" id="SSF51569">
    <property type="entry name" value="Aldolase"/>
    <property type="match status" value="1"/>
</dbReference>
<dbReference type="GO" id="GO:0043714">
    <property type="term" value="F:(R)-citramalate synthase activity"/>
    <property type="evidence" value="ECO:0007669"/>
    <property type="project" value="UniProtKB-UniRule"/>
</dbReference>
<dbReference type="InterPro" id="IPR013709">
    <property type="entry name" value="2-isopropylmalate_synth_dimer"/>
</dbReference>
<comment type="pathway">
    <text evidence="1">Amino-acid biosynthesis; L-isoleucine biosynthesis; 2-oxobutanoate from pyruvate: step 1/3.</text>
</comment>
<dbReference type="SMART" id="SM00917">
    <property type="entry name" value="LeuA_dimer"/>
    <property type="match status" value="1"/>
</dbReference>
<dbReference type="GO" id="GO:0003852">
    <property type="term" value="F:2-isopropylmalate synthase activity"/>
    <property type="evidence" value="ECO:0007669"/>
    <property type="project" value="InterPro"/>
</dbReference>
<gene>
    <name evidence="11" type="primary">cimA</name>
    <name evidence="11" type="ORF">H9728_01960</name>
</gene>
<comment type="catalytic activity">
    <reaction evidence="7">
        <text>pyruvate + acetyl-CoA + H2O = (3R)-citramalate + CoA + H(+)</text>
        <dbReference type="Rhea" id="RHEA:19045"/>
        <dbReference type="ChEBI" id="CHEBI:15361"/>
        <dbReference type="ChEBI" id="CHEBI:15377"/>
        <dbReference type="ChEBI" id="CHEBI:15378"/>
        <dbReference type="ChEBI" id="CHEBI:30934"/>
        <dbReference type="ChEBI" id="CHEBI:57287"/>
        <dbReference type="ChEBI" id="CHEBI:57288"/>
        <dbReference type="EC" id="2.3.3.21"/>
    </reaction>
</comment>
<reference evidence="11" key="2">
    <citation type="submission" date="2021-04" db="EMBL/GenBank/DDBJ databases">
        <authorList>
            <person name="Gilroy R."/>
        </authorList>
    </citation>
    <scope>NUCLEOTIDE SEQUENCE</scope>
    <source>
        <strain evidence="11">CHK199-9574</strain>
    </source>
</reference>
<dbReference type="EMBL" id="DXCO01000015">
    <property type="protein sequence ID" value="HIY77786.1"/>
    <property type="molecule type" value="Genomic_DNA"/>
</dbReference>
<dbReference type="GO" id="GO:0009098">
    <property type="term" value="P:L-leucine biosynthetic process"/>
    <property type="evidence" value="ECO:0007669"/>
    <property type="project" value="InterPro"/>
</dbReference>
<keyword evidence="11" id="KW-0012">Acyltransferase</keyword>
<dbReference type="PANTHER" id="PTHR43538:SF1">
    <property type="entry name" value="(R)-CITRAMALATE SYNTHASE"/>
    <property type="match status" value="1"/>
</dbReference>
<feature type="domain" description="Pyruvate carboxyltransferase" evidence="10">
    <location>
        <begin position="3"/>
        <end position="266"/>
    </location>
</feature>
<evidence type="ECO:0000313" key="12">
    <source>
        <dbReference type="Proteomes" id="UP000824135"/>
    </source>
</evidence>
<comment type="caution">
    <text evidence="11">The sequence shown here is derived from an EMBL/GenBank/DDBJ whole genome shotgun (WGS) entry which is preliminary data.</text>
</comment>
<evidence type="ECO:0000313" key="11">
    <source>
        <dbReference type="EMBL" id="HIY77786.1"/>
    </source>
</evidence>
<evidence type="ECO:0000256" key="6">
    <source>
        <dbReference type="ARBA" id="ARBA00023304"/>
    </source>
</evidence>
<organism evidence="11 12">
    <name type="scientific">Candidatus Borkfalkia excrementavium</name>
    <dbReference type="NCBI Taxonomy" id="2838505"/>
    <lineage>
        <taxon>Bacteria</taxon>
        <taxon>Bacillati</taxon>
        <taxon>Bacillota</taxon>
        <taxon>Clostridia</taxon>
        <taxon>Christensenellales</taxon>
        <taxon>Christensenellaceae</taxon>
        <taxon>Candidatus Borkfalkia</taxon>
    </lineage>
</organism>
<dbReference type="Pfam" id="PF08502">
    <property type="entry name" value="LeuA_dimer"/>
    <property type="match status" value="1"/>
</dbReference>
<proteinExistence type="inferred from homology"/>
<dbReference type="SUPFAM" id="SSF110921">
    <property type="entry name" value="2-isopropylmalate synthase LeuA, allosteric (dimerisation) domain"/>
    <property type="match status" value="1"/>
</dbReference>
<dbReference type="PROSITE" id="PS50991">
    <property type="entry name" value="PYR_CT"/>
    <property type="match status" value="1"/>
</dbReference>
<name>A0A9D1Z6T5_9FIRM</name>
<dbReference type="GO" id="GO:0009097">
    <property type="term" value="P:isoleucine biosynthetic process"/>
    <property type="evidence" value="ECO:0007669"/>
    <property type="project" value="UniProtKB-UniRule"/>
</dbReference>
<dbReference type="Gene3D" id="3.30.160.270">
    <property type="match status" value="1"/>
</dbReference>
<dbReference type="AlphaFoldDB" id="A0A9D1Z6T5"/>
<dbReference type="CDD" id="cd07941">
    <property type="entry name" value="DRE_TIM_LeuA3"/>
    <property type="match status" value="1"/>
</dbReference>
<reference evidence="11" key="1">
    <citation type="journal article" date="2021" name="PeerJ">
        <title>Extensive microbial diversity within the chicken gut microbiome revealed by metagenomics and culture.</title>
        <authorList>
            <person name="Gilroy R."/>
            <person name="Ravi A."/>
            <person name="Getino M."/>
            <person name="Pursley I."/>
            <person name="Horton D.L."/>
            <person name="Alikhan N.F."/>
            <person name="Baker D."/>
            <person name="Gharbi K."/>
            <person name="Hall N."/>
            <person name="Watson M."/>
            <person name="Adriaenssens E.M."/>
            <person name="Foster-Nyarko E."/>
            <person name="Jarju S."/>
            <person name="Secka A."/>
            <person name="Antonio M."/>
            <person name="Oren A."/>
            <person name="Chaudhuri R.R."/>
            <person name="La Ragione R."/>
            <person name="Hildebrand F."/>
            <person name="Pallen M.J."/>
        </authorList>
    </citation>
    <scope>NUCLEOTIDE SEQUENCE</scope>
    <source>
        <strain evidence="11">CHK199-9574</strain>
    </source>
</reference>
<keyword evidence="6" id="KW-0100">Branched-chain amino acid biosynthesis</keyword>
<dbReference type="Gene3D" id="1.10.238.260">
    <property type="match status" value="1"/>
</dbReference>
<keyword evidence="5 9" id="KW-0808">Transferase</keyword>
<dbReference type="Gene3D" id="3.20.20.70">
    <property type="entry name" value="Aldolase class I"/>
    <property type="match status" value="1"/>
</dbReference>
<dbReference type="PANTHER" id="PTHR43538">
    <property type="entry name" value="ALPHA-IPM SYNTHASE/HOMOCITRATE SYNTHASE"/>
    <property type="match status" value="1"/>
</dbReference>
<dbReference type="Proteomes" id="UP000824135">
    <property type="component" value="Unassembled WGS sequence"/>
</dbReference>
<dbReference type="InterPro" id="IPR013785">
    <property type="entry name" value="Aldolase_TIM"/>
</dbReference>
<dbReference type="PROSITE" id="PS00815">
    <property type="entry name" value="AIPM_HOMOCIT_SYNTH_1"/>
    <property type="match status" value="1"/>
</dbReference>
<evidence type="ECO:0000256" key="3">
    <source>
        <dbReference type="ARBA" id="ARBA00022605"/>
    </source>
</evidence>
<sequence length="519" mass="56736">MKLQIFDSTLRDGAQGANISFSVDDKIKVIETLDRLGIDFIEAGNPFSNPAEMQFFQRAAAIKLSHAKLVAFGSTRRKGISAAEDSNLKSLLAANTEYVAIFGKSHIMHVTDVIKATPEENLAMIYDSVKFLTEKGKKVIFDAEHFFDGYKTDAEYALGALESAHRAGAYCLCLCDTNGGIFPDEAYEITKKVTDAFPDTITAIHCHNDGGLAVASTIEAVKAGARQIQGTFLGFGERCGNTNLSTTICNLQLKRGYECIPEEHLPDIYESAMAIAETANAAVPANEPYIGMNAFAHKAGMHADGVLKYSSSFEHIDPERIGNKRKFLLSEISGKSAIYDKLKNYFPYLDKNGKEMAEIVKELKERALQGYQYEAAEASFVLLVEKILGKYKTSFDLINYKIISEQPAIEGKVDSAIIKIRVNGATRITASDGEGPVHAMDLALRSALSEFYPSIAQVTLTDFKVRVLDSDKATAAKVRVLITSANASDSWTTVGVSEDVIEASWIALTDSIDYALMKQ</sequence>
<evidence type="ECO:0000256" key="7">
    <source>
        <dbReference type="ARBA" id="ARBA00048263"/>
    </source>
</evidence>
<comment type="similarity">
    <text evidence="2 9">Belongs to the alpha-IPM synthase/homocitrate synthase family.</text>
</comment>
<keyword evidence="4" id="KW-0412">Isoleucine biosynthesis</keyword>
<dbReference type="InterPro" id="IPR036230">
    <property type="entry name" value="LeuA_allosteric_dom_sf"/>
</dbReference>
<evidence type="ECO:0000259" key="10">
    <source>
        <dbReference type="PROSITE" id="PS50991"/>
    </source>
</evidence>
<evidence type="ECO:0000256" key="4">
    <source>
        <dbReference type="ARBA" id="ARBA00022624"/>
    </source>
</evidence>
<dbReference type="Pfam" id="PF22617">
    <property type="entry name" value="HCS_D2"/>
    <property type="match status" value="1"/>
</dbReference>
<dbReference type="InterPro" id="IPR054691">
    <property type="entry name" value="LeuA/HCS_post-cat"/>
</dbReference>
<accession>A0A9D1Z6T5</accession>
<dbReference type="EC" id="2.3.3.21" evidence="8"/>
<evidence type="ECO:0000256" key="2">
    <source>
        <dbReference type="ARBA" id="ARBA00006154"/>
    </source>
</evidence>
<dbReference type="Pfam" id="PF00682">
    <property type="entry name" value="HMGL-like"/>
    <property type="match status" value="1"/>
</dbReference>
<dbReference type="InterPro" id="IPR002034">
    <property type="entry name" value="AIPM/Hcit_synth_CS"/>
</dbReference>
<evidence type="ECO:0000256" key="9">
    <source>
        <dbReference type="RuleBase" id="RU003523"/>
    </source>
</evidence>
<dbReference type="InterPro" id="IPR000891">
    <property type="entry name" value="PYR_CT"/>
</dbReference>
<evidence type="ECO:0000256" key="8">
    <source>
        <dbReference type="NCBIfam" id="TIGR00977"/>
    </source>
</evidence>
<dbReference type="NCBIfam" id="TIGR00977">
    <property type="entry name" value="citramal_synth"/>
    <property type="match status" value="1"/>
</dbReference>
<protein>
    <recommendedName>
        <fullName evidence="8">Citramalate synthase</fullName>
        <ecNumber evidence="8">2.3.3.21</ecNumber>
    </recommendedName>
</protein>